<evidence type="ECO:0000256" key="4">
    <source>
        <dbReference type="ARBA" id="ARBA00023082"/>
    </source>
</evidence>
<dbReference type="InterPro" id="IPR036388">
    <property type="entry name" value="WH-like_DNA-bd_sf"/>
</dbReference>
<dbReference type="InterPro" id="IPR016032">
    <property type="entry name" value="Sig_transdc_resp-reg_C-effctor"/>
</dbReference>
<reference evidence="10" key="2">
    <citation type="journal article" date="2021" name="PeerJ">
        <title>Extensive microbial diversity within the chicken gut microbiome revealed by metagenomics and culture.</title>
        <authorList>
            <person name="Gilroy R."/>
            <person name="Ravi A."/>
            <person name="Getino M."/>
            <person name="Pursley I."/>
            <person name="Horton D.L."/>
            <person name="Alikhan N.F."/>
            <person name="Baker D."/>
            <person name="Gharbi K."/>
            <person name="Hall N."/>
            <person name="Watson M."/>
            <person name="Adriaenssens E.M."/>
            <person name="Foster-Nyarko E."/>
            <person name="Jarju S."/>
            <person name="Secka A."/>
            <person name="Antonio M."/>
            <person name="Oren A."/>
            <person name="Chaudhuri R.R."/>
            <person name="La Ragione R."/>
            <person name="Hildebrand F."/>
            <person name="Pallen M.J."/>
        </authorList>
    </citation>
    <scope>NUCLEOTIDE SEQUENCE</scope>
    <source>
        <strain evidence="10">ChiBcec7-5410</strain>
    </source>
</reference>
<dbReference type="GO" id="GO:0006352">
    <property type="term" value="P:DNA-templated transcription initiation"/>
    <property type="evidence" value="ECO:0007669"/>
    <property type="project" value="InterPro"/>
</dbReference>
<evidence type="ECO:0000256" key="5">
    <source>
        <dbReference type="ARBA" id="ARBA00023125"/>
    </source>
</evidence>
<dbReference type="PROSITE" id="PS00715">
    <property type="entry name" value="SIGMA70_1"/>
    <property type="match status" value="1"/>
</dbReference>
<gene>
    <name evidence="10" type="ORF">IAC43_02905</name>
</gene>
<keyword evidence="5" id="KW-0238">DNA-binding</keyword>
<evidence type="ECO:0000256" key="1">
    <source>
        <dbReference type="ARBA" id="ARBA00007788"/>
    </source>
</evidence>
<dbReference type="SUPFAM" id="SSF46894">
    <property type="entry name" value="C-terminal effector domain of the bipartite response regulators"/>
    <property type="match status" value="1"/>
</dbReference>
<accession>A0A9D1H7N1</accession>
<dbReference type="SUPFAM" id="SSF88946">
    <property type="entry name" value="Sigma2 domain of RNA polymerase sigma factors"/>
    <property type="match status" value="1"/>
</dbReference>
<dbReference type="InterPro" id="IPR007627">
    <property type="entry name" value="RNA_pol_sigma70_r2"/>
</dbReference>
<dbReference type="EMBL" id="DVLW01000080">
    <property type="protein sequence ID" value="HIT94114.1"/>
    <property type="molecule type" value="Genomic_DNA"/>
</dbReference>
<dbReference type="Gene3D" id="1.20.120.1810">
    <property type="match status" value="1"/>
</dbReference>
<evidence type="ECO:0000259" key="8">
    <source>
        <dbReference type="PROSITE" id="PS00622"/>
    </source>
</evidence>
<protein>
    <recommendedName>
        <fullName evidence="2">RNA polymerase sigma factor SigS</fullName>
    </recommendedName>
</protein>
<dbReference type="Pfam" id="PF08281">
    <property type="entry name" value="Sigma70_r4_2"/>
    <property type="match status" value="1"/>
</dbReference>
<dbReference type="InterPro" id="IPR000943">
    <property type="entry name" value="RNA_pol_sigma70"/>
</dbReference>
<comment type="similarity">
    <text evidence="1">Belongs to the sigma-70 factor family.</text>
</comment>
<dbReference type="InterPro" id="IPR013325">
    <property type="entry name" value="RNA_pol_sigma_r2"/>
</dbReference>
<dbReference type="AlphaFoldDB" id="A0A9D1H7N1"/>
<keyword evidence="4" id="KW-0731">Sigma factor</keyword>
<dbReference type="Gene3D" id="1.10.10.10">
    <property type="entry name" value="Winged helix-like DNA-binding domain superfamily/Winged helix DNA-binding domain"/>
    <property type="match status" value="1"/>
</dbReference>
<feature type="domain" description="HTH luxR-type" evidence="8">
    <location>
        <begin position="150"/>
        <end position="177"/>
    </location>
</feature>
<dbReference type="GO" id="GO:0003677">
    <property type="term" value="F:DNA binding"/>
    <property type="evidence" value="ECO:0007669"/>
    <property type="project" value="UniProtKB-KW"/>
</dbReference>
<evidence type="ECO:0000259" key="9">
    <source>
        <dbReference type="PROSITE" id="PS00715"/>
    </source>
</evidence>
<keyword evidence="3" id="KW-0805">Transcription regulation</keyword>
<comment type="function">
    <text evidence="7">Sigma factors are initiation factors that promote the attachment of RNA polymerase to specific initiation sites and are then released. Sigma-S contributes to the protection against external stress, thus playing a role in cellular fitness and survival.</text>
</comment>
<dbReference type="InterPro" id="IPR000792">
    <property type="entry name" value="Tscrpt_reg_LuxR_C"/>
</dbReference>
<dbReference type="PANTHER" id="PTHR30385">
    <property type="entry name" value="SIGMA FACTOR F FLAGELLAR"/>
    <property type="match status" value="1"/>
</dbReference>
<evidence type="ECO:0000256" key="6">
    <source>
        <dbReference type="ARBA" id="ARBA00023163"/>
    </source>
</evidence>
<dbReference type="InterPro" id="IPR014284">
    <property type="entry name" value="RNA_pol_sigma-70_dom"/>
</dbReference>
<dbReference type="NCBIfam" id="TIGR02937">
    <property type="entry name" value="sigma70-ECF"/>
    <property type="match status" value="1"/>
</dbReference>
<organism evidence="10 11">
    <name type="scientific">Candidatus Faecivivens stercoripullorum</name>
    <dbReference type="NCBI Taxonomy" id="2840805"/>
    <lineage>
        <taxon>Bacteria</taxon>
        <taxon>Bacillati</taxon>
        <taxon>Bacillota</taxon>
        <taxon>Clostridia</taxon>
        <taxon>Eubacteriales</taxon>
        <taxon>Oscillospiraceae</taxon>
        <taxon>Oscillospiraceae incertae sedis</taxon>
        <taxon>Candidatus Faecivivens</taxon>
    </lineage>
</organism>
<dbReference type="GO" id="GO:0016987">
    <property type="term" value="F:sigma factor activity"/>
    <property type="evidence" value="ECO:0007669"/>
    <property type="project" value="UniProtKB-KW"/>
</dbReference>
<dbReference type="PROSITE" id="PS00622">
    <property type="entry name" value="HTH_LUXR_1"/>
    <property type="match status" value="1"/>
</dbReference>
<keyword evidence="6" id="KW-0804">Transcription</keyword>
<evidence type="ECO:0000313" key="11">
    <source>
        <dbReference type="Proteomes" id="UP000824160"/>
    </source>
</evidence>
<name>A0A9D1H7N1_9FIRM</name>
<dbReference type="Proteomes" id="UP000824160">
    <property type="component" value="Unassembled WGS sequence"/>
</dbReference>
<feature type="domain" description="RNA polymerase sigma-70" evidence="9">
    <location>
        <begin position="51"/>
        <end position="64"/>
    </location>
</feature>
<evidence type="ECO:0000313" key="10">
    <source>
        <dbReference type="EMBL" id="HIT94114.1"/>
    </source>
</evidence>
<dbReference type="Pfam" id="PF04542">
    <property type="entry name" value="Sigma70_r2"/>
    <property type="match status" value="1"/>
</dbReference>
<comment type="caution">
    <text evidence="10">The sequence shown here is derived from an EMBL/GenBank/DDBJ whole genome shotgun (WGS) entry which is preliminary data.</text>
</comment>
<evidence type="ECO:0000256" key="7">
    <source>
        <dbReference type="ARBA" id="ARBA00024701"/>
    </source>
</evidence>
<sequence>MKDLSGQVSDEVLCQAAAMGDRSAEGVLISRYLRLVQKLAYQYRGILDFEDLVQEGCIGLLNAIGGFDPAKDVHFSSYAYICIRNRMFRAMRDSGSGEADIVPLEDSMEGVTPDPEQLFLGREQLRQVMDSLEELLSPMEKKIFLAHLGGFDYQTIADTLHISLKSVDNALQRVRKKLKTIDPN</sequence>
<evidence type="ECO:0000256" key="2">
    <source>
        <dbReference type="ARBA" id="ARBA00021245"/>
    </source>
</evidence>
<evidence type="ECO:0000256" key="3">
    <source>
        <dbReference type="ARBA" id="ARBA00023015"/>
    </source>
</evidence>
<proteinExistence type="inferred from homology"/>
<reference evidence="10" key="1">
    <citation type="submission" date="2020-10" db="EMBL/GenBank/DDBJ databases">
        <authorList>
            <person name="Gilroy R."/>
        </authorList>
    </citation>
    <scope>NUCLEOTIDE SEQUENCE</scope>
    <source>
        <strain evidence="10">ChiBcec7-5410</strain>
    </source>
</reference>
<dbReference type="InterPro" id="IPR013249">
    <property type="entry name" value="RNA_pol_sigma70_r4_t2"/>
</dbReference>